<dbReference type="RefSeq" id="WP_085216688.1">
    <property type="nucleotide sequence ID" value="NZ_FXAM01000003.1"/>
</dbReference>
<dbReference type="Proteomes" id="UP000192923">
    <property type="component" value="Unassembled WGS sequence"/>
</dbReference>
<name>A0A1Y6D3Z6_9GAMM</name>
<dbReference type="InterPro" id="IPR001173">
    <property type="entry name" value="Glyco_trans_2-like"/>
</dbReference>
<keyword evidence="2" id="KW-0808">Transferase</keyword>
<accession>A0A1Y6D3Z6</accession>
<dbReference type="OrthoDB" id="9801954at2"/>
<dbReference type="Pfam" id="PF00535">
    <property type="entry name" value="Glycos_transf_2"/>
    <property type="match status" value="1"/>
</dbReference>
<keyword evidence="3" id="KW-1185">Reference proteome</keyword>
<protein>
    <submittedName>
        <fullName evidence="2">Glycosyl transferase family 2</fullName>
    </submittedName>
</protein>
<organism evidence="2 3">
    <name type="scientific">Methylomagnum ishizawai</name>
    <dbReference type="NCBI Taxonomy" id="1760988"/>
    <lineage>
        <taxon>Bacteria</taxon>
        <taxon>Pseudomonadati</taxon>
        <taxon>Pseudomonadota</taxon>
        <taxon>Gammaproteobacteria</taxon>
        <taxon>Methylococcales</taxon>
        <taxon>Methylococcaceae</taxon>
        <taxon>Methylomagnum</taxon>
    </lineage>
</organism>
<evidence type="ECO:0000313" key="2">
    <source>
        <dbReference type="EMBL" id="SMF97669.1"/>
    </source>
</evidence>
<dbReference type="STRING" id="1760988.SAMN02949497_0239"/>
<dbReference type="GO" id="GO:0016758">
    <property type="term" value="F:hexosyltransferase activity"/>
    <property type="evidence" value="ECO:0007669"/>
    <property type="project" value="UniProtKB-ARBA"/>
</dbReference>
<dbReference type="PANTHER" id="PTHR22916:SF3">
    <property type="entry name" value="UDP-GLCNAC:BETAGAL BETA-1,3-N-ACETYLGLUCOSAMINYLTRANSFERASE-LIKE PROTEIN 1"/>
    <property type="match status" value="1"/>
</dbReference>
<evidence type="ECO:0000259" key="1">
    <source>
        <dbReference type="Pfam" id="PF00535"/>
    </source>
</evidence>
<evidence type="ECO:0000313" key="3">
    <source>
        <dbReference type="Proteomes" id="UP000192923"/>
    </source>
</evidence>
<dbReference type="InterPro" id="IPR029044">
    <property type="entry name" value="Nucleotide-diphossugar_trans"/>
</dbReference>
<sequence>MDAPKVSFVVPCYQLAGYLNECVQSILSQTFTDFELLIMDDCSPDHTEEIAKSLIDSRIRYIRNESNLGVLRNYNKGITLSKGEYIWLISADDYLRSRHILQRYINALEKNPHIGYAFCPGISVVDGQETGIIEGSVYGTHDEIVNGHTFLKTIGKSCSIIAASGMVRRQCYENIGLFPLDFSLEGTKIDLTWAGDWYLWAVFALFYDVVYFAEPMVCYRQHTLSCTQLINQQKIENCILADIAVPWLIKQKAETARIPGVHKICLDAISMEYSRHIFGKQYRSGTWSITLERFEQSVSRNTAIEAERLWIKSRTYAWVGDRYYHRGDNVSTRRFYWASLKHDAMMPKVYLKLALMALGKPGNAMRNMLKRSVYKLQAWTRSLGSPLRHLCR</sequence>
<dbReference type="AlphaFoldDB" id="A0A1Y6D3Z6"/>
<dbReference type="Gene3D" id="3.90.550.10">
    <property type="entry name" value="Spore Coat Polysaccharide Biosynthesis Protein SpsA, Chain A"/>
    <property type="match status" value="1"/>
</dbReference>
<proteinExistence type="predicted"/>
<gene>
    <name evidence="2" type="ORF">SAMN02949497_0239</name>
</gene>
<dbReference type="PANTHER" id="PTHR22916">
    <property type="entry name" value="GLYCOSYLTRANSFERASE"/>
    <property type="match status" value="1"/>
</dbReference>
<reference evidence="2 3" key="1">
    <citation type="submission" date="2016-12" db="EMBL/GenBank/DDBJ databases">
        <authorList>
            <person name="Song W.-J."/>
            <person name="Kurnit D.M."/>
        </authorList>
    </citation>
    <scope>NUCLEOTIDE SEQUENCE [LARGE SCALE GENOMIC DNA]</scope>
    <source>
        <strain evidence="2 3">175</strain>
    </source>
</reference>
<feature type="domain" description="Glycosyltransferase 2-like" evidence="1">
    <location>
        <begin position="7"/>
        <end position="118"/>
    </location>
</feature>
<dbReference type="EMBL" id="FXAM01000003">
    <property type="protein sequence ID" value="SMF97669.1"/>
    <property type="molecule type" value="Genomic_DNA"/>
</dbReference>
<dbReference type="SUPFAM" id="SSF53448">
    <property type="entry name" value="Nucleotide-diphospho-sugar transferases"/>
    <property type="match status" value="1"/>
</dbReference>